<dbReference type="EMBL" id="LR899011">
    <property type="protein sequence ID" value="CAD7085287.1"/>
    <property type="molecule type" value="Genomic_DNA"/>
</dbReference>
<evidence type="ECO:0000313" key="2">
    <source>
        <dbReference type="Proteomes" id="UP000594454"/>
    </source>
</evidence>
<reference evidence="1 2" key="1">
    <citation type="submission" date="2020-11" db="EMBL/GenBank/DDBJ databases">
        <authorList>
            <person name="Wallbank WR R."/>
            <person name="Pardo Diaz C."/>
            <person name="Kozak K."/>
            <person name="Martin S."/>
            <person name="Jiggins C."/>
            <person name="Moest M."/>
            <person name="Warren A I."/>
            <person name="Generalovic N T."/>
            <person name="Byers J.R.P. K."/>
            <person name="Montejo-Kovacevich G."/>
            <person name="Yen C E."/>
        </authorList>
    </citation>
    <scope>NUCLEOTIDE SEQUENCE [LARGE SCALE GENOMIC DNA]</scope>
</reference>
<evidence type="ECO:0008006" key="3">
    <source>
        <dbReference type="Google" id="ProtNLM"/>
    </source>
</evidence>
<name>A0A7R8UQP7_HERIL</name>
<dbReference type="InParanoid" id="A0A7R8UQP7"/>
<organism evidence="1 2">
    <name type="scientific">Hermetia illucens</name>
    <name type="common">Black soldier fly</name>
    <dbReference type="NCBI Taxonomy" id="343691"/>
    <lineage>
        <taxon>Eukaryota</taxon>
        <taxon>Metazoa</taxon>
        <taxon>Ecdysozoa</taxon>
        <taxon>Arthropoda</taxon>
        <taxon>Hexapoda</taxon>
        <taxon>Insecta</taxon>
        <taxon>Pterygota</taxon>
        <taxon>Neoptera</taxon>
        <taxon>Endopterygota</taxon>
        <taxon>Diptera</taxon>
        <taxon>Brachycera</taxon>
        <taxon>Stratiomyomorpha</taxon>
        <taxon>Stratiomyidae</taxon>
        <taxon>Hermetiinae</taxon>
        <taxon>Hermetia</taxon>
    </lineage>
</organism>
<sequence>MMLSFSSFFQEVMCVDQIHIFPHLQESVLQDPVEPEETICFENTKKFVSVDVSSSFLYPMQLPLTESSNMTPNNIESSAVDVNLNFKPLTRSQFRINHRPAIFTSGRVLGMRLIYKSYRKDEEAFKIVGRFQFIDRVLFKNDGNLMATTYCDYQFLPHPINYDGAEQKSDVDVWRYFYSPRYPAKYPNHIKCSYKFVGRPSIPLKFILNEYAETQC</sequence>
<dbReference type="OrthoDB" id="6369184at2759"/>
<dbReference type="Proteomes" id="UP000594454">
    <property type="component" value="Chromosome 3"/>
</dbReference>
<keyword evidence="2" id="KW-1185">Reference proteome</keyword>
<gene>
    <name evidence="1" type="ORF">HERILL_LOCUS8138</name>
</gene>
<dbReference type="InterPro" id="IPR035914">
    <property type="entry name" value="Sperma_CUB_dom_sf"/>
</dbReference>
<protein>
    <recommendedName>
        <fullName evidence="3">CUB domain-containing protein</fullName>
    </recommendedName>
</protein>
<accession>A0A7R8UQP7</accession>
<dbReference type="SUPFAM" id="SSF49854">
    <property type="entry name" value="Spermadhesin, CUB domain"/>
    <property type="match status" value="1"/>
</dbReference>
<dbReference type="AlphaFoldDB" id="A0A7R8UQP7"/>
<evidence type="ECO:0000313" key="1">
    <source>
        <dbReference type="EMBL" id="CAD7085287.1"/>
    </source>
</evidence>
<proteinExistence type="predicted"/>